<gene>
    <name evidence="2" type="ORF">AP20H10_01860</name>
</gene>
<evidence type="ECO:0000313" key="3">
    <source>
        <dbReference type="Proteomes" id="UP001438112"/>
    </source>
</evidence>
<dbReference type="EMBL" id="BAABVV010000018">
    <property type="protein sequence ID" value="GAA6113823.1"/>
    <property type="molecule type" value="Genomic_DNA"/>
</dbReference>
<keyword evidence="1" id="KW-0472">Membrane</keyword>
<feature type="transmembrane region" description="Helical" evidence="1">
    <location>
        <begin position="52"/>
        <end position="74"/>
    </location>
</feature>
<keyword evidence="3" id="KW-1185">Reference proteome</keyword>
<name>A0ABP9ZGB0_9LACO</name>
<evidence type="ECO:0000313" key="2">
    <source>
        <dbReference type="EMBL" id="GAA6113823.1"/>
    </source>
</evidence>
<feature type="transmembrane region" description="Helical" evidence="1">
    <location>
        <begin position="80"/>
        <end position="101"/>
    </location>
</feature>
<feature type="transmembrane region" description="Helical" evidence="1">
    <location>
        <begin position="26"/>
        <end position="45"/>
    </location>
</feature>
<keyword evidence="1" id="KW-0812">Transmembrane</keyword>
<dbReference type="RefSeq" id="WP_053949615.1">
    <property type="nucleotide sequence ID" value="NZ_BAABVV010000018.1"/>
</dbReference>
<reference evidence="2 3" key="1">
    <citation type="submission" date="2024-03" db="EMBL/GenBank/DDBJ databases">
        <title>Inconsistent identification of Apilactobacillus kunkeei-related strains obtained by well-developed overall genome related indices.</title>
        <authorList>
            <person name="Maeno S."/>
            <person name="Endo A."/>
        </authorList>
    </citation>
    <scope>NUCLEOTIDE SEQUENCE [LARGE SCALE GENOMIC DNA]</scope>
    <source>
        <strain evidence="2 3">20H-10</strain>
    </source>
</reference>
<comment type="caution">
    <text evidence="2">The sequence shown here is derived from an EMBL/GenBank/DDBJ whole genome shotgun (WGS) entry which is preliminary data.</text>
</comment>
<protein>
    <recommendedName>
        <fullName evidence="4">DUF2628 domain-containing protein</fullName>
    </recommendedName>
</protein>
<sequence>MNNMPHLPDFKQNFVFLINRKNGLRFGRFGFSLLAFLFHWIPAILRSDYYNAACIVGVDACIYMVTHMILQLVFNVDPSSAMNITYMIGAVLWGSIYNYMFIRRMINRDFRPVDQNSQLVLKNHHIDVELTDMTEDELNSFHK</sequence>
<proteinExistence type="predicted"/>
<evidence type="ECO:0008006" key="4">
    <source>
        <dbReference type="Google" id="ProtNLM"/>
    </source>
</evidence>
<accession>A0ABP9ZGB0</accession>
<dbReference type="Proteomes" id="UP001438112">
    <property type="component" value="Unassembled WGS sequence"/>
</dbReference>
<organism evidence="2 3">
    <name type="scientific">Apilactobacillus apinorum</name>
    <dbReference type="NCBI Taxonomy" id="1218495"/>
    <lineage>
        <taxon>Bacteria</taxon>
        <taxon>Bacillati</taxon>
        <taxon>Bacillota</taxon>
        <taxon>Bacilli</taxon>
        <taxon>Lactobacillales</taxon>
        <taxon>Lactobacillaceae</taxon>
        <taxon>Apilactobacillus</taxon>
    </lineage>
</organism>
<keyword evidence="1" id="KW-1133">Transmembrane helix</keyword>
<evidence type="ECO:0000256" key="1">
    <source>
        <dbReference type="SAM" id="Phobius"/>
    </source>
</evidence>